<dbReference type="Gene3D" id="2.60.40.1080">
    <property type="match status" value="1"/>
</dbReference>
<dbReference type="SUPFAM" id="SSF49265">
    <property type="entry name" value="Fibronectin type III"/>
    <property type="match status" value="1"/>
</dbReference>
<protein>
    <recommendedName>
        <fullName evidence="2">Fibronectin type-III domain-containing protein</fullName>
    </recommendedName>
</protein>
<evidence type="ECO:0000313" key="3">
    <source>
        <dbReference type="EMBL" id="SLM84562.1"/>
    </source>
</evidence>
<dbReference type="InterPro" id="IPR032979">
    <property type="entry name" value="ENGase"/>
</dbReference>
<proteinExistence type="predicted"/>
<dbReference type="InterPro" id="IPR003961">
    <property type="entry name" value="FN3_dom"/>
</dbReference>
<dbReference type="Proteomes" id="UP000195918">
    <property type="component" value="Unassembled WGS sequence"/>
</dbReference>
<dbReference type="SMART" id="SM00060">
    <property type="entry name" value="FN3"/>
    <property type="match status" value="1"/>
</dbReference>
<dbReference type="Pfam" id="PF03644">
    <property type="entry name" value="Glyco_hydro_85"/>
    <property type="match status" value="1"/>
</dbReference>
<reference evidence="4" key="1">
    <citation type="submission" date="2017-02" db="EMBL/GenBank/DDBJ databases">
        <authorList>
            <person name="Dridi B."/>
        </authorList>
    </citation>
    <scope>NUCLEOTIDE SEQUENCE [LARGE SCALE GENOMIC DNA]</scope>
    <source>
        <strain evidence="4">bH819</strain>
    </source>
</reference>
<organism evidence="3 4">
    <name type="scientific">Vagococcus fluvialis bH819</name>
    <dbReference type="NCBI Taxonomy" id="1255619"/>
    <lineage>
        <taxon>Bacteria</taxon>
        <taxon>Bacillati</taxon>
        <taxon>Bacillota</taxon>
        <taxon>Bacilli</taxon>
        <taxon>Lactobacillales</taxon>
        <taxon>Enterococcaceae</taxon>
        <taxon>Vagococcus</taxon>
    </lineage>
</organism>
<dbReference type="InterPro" id="IPR054110">
    <property type="entry name" value="EndoD-like_D2"/>
</dbReference>
<dbReference type="Gene3D" id="2.60.40.10">
    <property type="entry name" value="Immunoglobulins"/>
    <property type="match status" value="2"/>
</dbReference>
<sequence>MKKNTKISSVKWLGLSLVCGAILVSNGVVGNAGDTWPAKDESKIGKAQPHFSGYRVRDIEKWDAQTDPYSEFMKAEIPLQEKNKAFRETQANPELTAPVETMLMQGDYGNSFMESTIYNNDFGNLAFNFWQYTDLFSPWHGAATIGTPSSLYDPATSDWRARGFEFGIVNIPNQAYINAAHKNGVKAIACVYFDPYFRPGQTKKEMFEKDANGEYIIAKKLIELADYYGIDGFFLNDEESGPDEFKELMIYLTKNGLYTQFYNTNSFFDESKQSYLKDSNGNQIHNSVFVNYGWPSAPDRLLSQIEASKTKGYDPYKEAFIGVEALQAGFKGGHPTSAVEKLYLKDSKNPMASIALFTPSDYYQRELDTDLKKDGDDGKFPLHQQKEYQWMIANRERMYFSGVKDNPRETGRATGAKRSEVGVNDASKWAGVADFKAENSVIRGKKFYSNFNIGKGMAYYTNGKVSSNEEWSNLNDQDILPTWQWWLDSDKDKLSVDFDFGKNEERKDVNREKMTTDYAQQGAYQGGNSLVTYGSITSENTLRLFKTSLDVVKETTVSVTAKTNKDSEVSTSIGLIFEDQPEKIEKVALKGNKSTNWEAQTISLEKFAGRKVAMIALIFDGDEKDFQYNLGEISFSDDNQKPSAPKDVKIDQLFNTKEANISWTPDSYETVDKYRIYSLDNEGNRQALGGIYGSNYYIKDTKMADEKLTLEVVAVGKNGLESEPTKVTQDVNKMISDVKVAEAPTKTNLYNQAANLGKVEVSWQAPKEFTPESFEIFVQPINVEGEQSKGWRTKVSGNETQAVVETGKTEGMDYNVTVQAVKEGQSLPGVTYRGKLHDDIAKNLTVSDIKVANKGTGIILKSPLTQDWRYVRVFSKDKEVRKLERGVTTNYDNAIKFENDNGKNVPLRIQLEDYAGNISEDLVISTNSQQEIVALKAVKDSELEKKLKEAETLLQAGGYTEESLNQLREQVEQLKEATKFGYLSEEDMAVGIEQLAQMIAQLEQEILPEKVSTDLKGLTVMKKGDEKDFKLIFTPESANVTKIDYKFENEGVVTVENQKLAAKKIGMTRVTGTTKNGKTMTFTVRVTP</sequence>
<feature type="domain" description="Fibronectin type-III" evidence="2">
    <location>
        <begin position="642"/>
        <end position="826"/>
    </location>
</feature>
<keyword evidence="4" id="KW-1185">Reference proteome</keyword>
<dbReference type="Pfam" id="PF21910">
    <property type="entry name" value="GH85_C"/>
    <property type="match status" value="1"/>
</dbReference>
<evidence type="ECO:0000259" key="2">
    <source>
        <dbReference type="SMART" id="SM00060"/>
    </source>
</evidence>
<dbReference type="InterPro" id="IPR013783">
    <property type="entry name" value="Ig-like_fold"/>
</dbReference>
<dbReference type="GO" id="GO:0033925">
    <property type="term" value="F:mannosyl-glycoprotein endo-beta-N-acetylglucosaminidase activity"/>
    <property type="evidence" value="ECO:0007669"/>
    <property type="project" value="InterPro"/>
</dbReference>
<dbReference type="PANTHER" id="PTHR13246:SF1">
    <property type="entry name" value="CYTOSOLIC ENDO-BETA-N-ACETYLGLUCOSAMINIDASE"/>
    <property type="match status" value="1"/>
</dbReference>
<evidence type="ECO:0000256" key="1">
    <source>
        <dbReference type="SAM" id="SignalP"/>
    </source>
</evidence>
<feature type="signal peptide" evidence="1">
    <location>
        <begin position="1"/>
        <end position="30"/>
    </location>
</feature>
<dbReference type="AlphaFoldDB" id="A0A1X6WK09"/>
<dbReference type="Gene3D" id="2.60.120.260">
    <property type="entry name" value="Galactose-binding domain-like"/>
    <property type="match status" value="1"/>
</dbReference>
<dbReference type="RefSeq" id="WP_086950226.1">
    <property type="nucleotide sequence ID" value="NZ_FWFD01000003.1"/>
</dbReference>
<dbReference type="PANTHER" id="PTHR13246">
    <property type="entry name" value="ENDO BETA N-ACETYLGLUCOSAMINIDASE"/>
    <property type="match status" value="1"/>
</dbReference>
<accession>A0A1X6WK09</accession>
<dbReference type="OrthoDB" id="1089471at2"/>
<dbReference type="GO" id="GO:0005829">
    <property type="term" value="C:cytosol"/>
    <property type="evidence" value="ECO:0007669"/>
    <property type="project" value="UniProtKB-SubCell"/>
</dbReference>
<dbReference type="Gene3D" id="3.20.20.80">
    <property type="entry name" value="Glycosidases"/>
    <property type="match status" value="1"/>
</dbReference>
<dbReference type="InterPro" id="IPR036116">
    <property type="entry name" value="FN3_sf"/>
</dbReference>
<dbReference type="InterPro" id="IPR005201">
    <property type="entry name" value="TIM_ENGase"/>
</dbReference>
<gene>
    <name evidence="3" type="ORF">FM121_00620</name>
</gene>
<name>A0A1X6WK09_9ENTE</name>
<evidence type="ECO:0000313" key="4">
    <source>
        <dbReference type="Proteomes" id="UP000195918"/>
    </source>
</evidence>
<dbReference type="EMBL" id="FWFD01000003">
    <property type="protein sequence ID" value="SLM84562.1"/>
    <property type="molecule type" value="Genomic_DNA"/>
</dbReference>
<feature type="chain" id="PRO_5038536942" description="Fibronectin type-III domain-containing protein" evidence="1">
    <location>
        <begin position="31"/>
        <end position="1088"/>
    </location>
</feature>
<keyword evidence="1" id="KW-0732">Signal</keyword>